<comment type="caution">
    <text evidence="1">The sequence shown here is derived from an EMBL/GenBank/DDBJ whole genome shotgun (WGS) entry which is preliminary data.</text>
</comment>
<dbReference type="Gene3D" id="3.10.450.40">
    <property type="match status" value="1"/>
</dbReference>
<dbReference type="GeneID" id="95393012"/>
<name>A0A7W5V5C1_9ACTN</name>
<dbReference type="Proteomes" id="UP000579945">
    <property type="component" value="Unassembled WGS sequence"/>
</dbReference>
<dbReference type="AlphaFoldDB" id="A0A7W5V5C1"/>
<organism evidence="1 2">
    <name type="scientific">Nonomuraea dietziae</name>
    <dbReference type="NCBI Taxonomy" id="65515"/>
    <lineage>
        <taxon>Bacteria</taxon>
        <taxon>Bacillati</taxon>
        <taxon>Actinomycetota</taxon>
        <taxon>Actinomycetes</taxon>
        <taxon>Streptosporangiales</taxon>
        <taxon>Streptosporangiaceae</taxon>
        <taxon>Nonomuraea</taxon>
    </lineage>
</organism>
<dbReference type="GO" id="GO:0005507">
    <property type="term" value="F:copper ion binding"/>
    <property type="evidence" value="ECO:0007669"/>
    <property type="project" value="InterPro"/>
</dbReference>
<sequence length="216" mass="23597">MRRRLVIAAAGLGAVLVCGTLLLVTSGEAPQAAQGVRETPSQGDPLTPEEIARAGEIATAKNHLKSGQTELLYVERDDDKDAEQARRAEAYIYDYSTDTLIVRTVDLGSSKVIEETKGRGVQPPPSKREELRAAELLLADPKLGAGVRQSFRKAAGRELASPSDLALRGLIFSPERGRCAQHRCLRLFVRLPDGTFLDTSRIVIDLSAKRVHTLEW</sequence>
<dbReference type="InterPro" id="IPR016182">
    <property type="entry name" value="Cu_amine_oxidase_N-reg"/>
</dbReference>
<accession>A0A7W5V5C1</accession>
<dbReference type="GO" id="GO:0009308">
    <property type="term" value="P:amine metabolic process"/>
    <property type="evidence" value="ECO:0007669"/>
    <property type="project" value="InterPro"/>
</dbReference>
<dbReference type="SUPFAM" id="SSF54416">
    <property type="entry name" value="Amine oxidase N-terminal region"/>
    <property type="match status" value="1"/>
</dbReference>
<reference evidence="1 2" key="1">
    <citation type="submission" date="2020-08" db="EMBL/GenBank/DDBJ databases">
        <title>Sequencing the genomes of 1000 actinobacteria strains.</title>
        <authorList>
            <person name="Klenk H.-P."/>
        </authorList>
    </citation>
    <scope>NUCLEOTIDE SEQUENCE [LARGE SCALE GENOMIC DNA]</scope>
    <source>
        <strain evidence="1 2">DSM 44320</strain>
    </source>
</reference>
<keyword evidence="2" id="KW-1185">Reference proteome</keyword>
<evidence type="ECO:0008006" key="3">
    <source>
        <dbReference type="Google" id="ProtNLM"/>
    </source>
</evidence>
<dbReference type="EMBL" id="JACIBV010000001">
    <property type="protein sequence ID" value="MBB3730887.1"/>
    <property type="molecule type" value="Genomic_DNA"/>
</dbReference>
<evidence type="ECO:0000313" key="2">
    <source>
        <dbReference type="Proteomes" id="UP000579945"/>
    </source>
</evidence>
<dbReference type="RefSeq" id="WP_183656116.1">
    <property type="nucleotide sequence ID" value="NZ_JACIBV010000001.1"/>
</dbReference>
<evidence type="ECO:0000313" key="1">
    <source>
        <dbReference type="EMBL" id="MBB3730887.1"/>
    </source>
</evidence>
<proteinExistence type="predicted"/>
<gene>
    <name evidence="1" type="ORF">FHR33_006747</name>
</gene>
<dbReference type="GO" id="GO:0048038">
    <property type="term" value="F:quinone binding"/>
    <property type="evidence" value="ECO:0007669"/>
    <property type="project" value="InterPro"/>
</dbReference>
<protein>
    <recommendedName>
        <fullName evidence="3">Tat pathway signal sequence domain protein</fullName>
    </recommendedName>
</protein>
<dbReference type="GO" id="GO:0008131">
    <property type="term" value="F:primary methylamine oxidase activity"/>
    <property type="evidence" value="ECO:0007669"/>
    <property type="project" value="InterPro"/>
</dbReference>